<feature type="chain" id="PRO_5020854303" description="DUF5683 domain-containing protein" evidence="2">
    <location>
        <begin position="18"/>
        <end position="234"/>
    </location>
</feature>
<proteinExistence type="predicted"/>
<reference evidence="4 5" key="1">
    <citation type="submission" date="2019-02" db="EMBL/GenBank/DDBJ databases">
        <title>Bacterial novel species Emticicia sp. 17J42-9 isolated from soil.</title>
        <authorList>
            <person name="Jung H.-Y."/>
        </authorList>
    </citation>
    <scope>NUCLEOTIDE SEQUENCE [LARGE SCALE GENOMIC DNA]</scope>
    <source>
        <strain evidence="4 5">17J42-9</strain>
    </source>
</reference>
<evidence type="ECO:0000256" key="2">
    <source>
        <dbReference type="SAM" id="SignalP"/>
    </source>
</evidence>
<dbReference type="AlphaFoldDB" id="A0A4Q5LV22"/>
<dbReference type="Proteomes" id="UP000293162">
    <property type="component" value="Unassembled WGS sequence"/>
</dbReference>
<gene>
    <name evidence="4" type="ORF">EWM59_21585</name>
</gene>
<feature type="signal peptide" evidence="2">
    <location>
        <begin position="1"/>
        <end position="17"/>
    </location>
</feature>
<keyword evidence="2" id="KW-0732">Signal</keyword>
<accession>A0A4Q5LV22</accession>
<dbReference type="OrthoDB" id="9813910at2"/>
<keyword evidence="1" id="KW-1133">Transmembrane helix</keyword>
<evidence type="ECO:0000256" key="1">
    <source>
        <dbReference type="SAM" id="Phobius"/>
    </source>
</evidence>
<dbReference type="RefSeq" id="WP_130023334.1">
    <property type="nucleotide sequence ID" value="NZ_SEWF01000043.1"/>
</dbReference>
<evidence type="ECO:0000259" key="3">
    <source>
        <dbReference type="Pfam" id="PF18935"/>
    </source>
</evidence>
<feature type="domain" description="DUF5683" evidence="3">
    <location>
        <begin position="77"/>
        <end position="234"/>
    </location>
</feature>
<organism evidence="4 5">
    <name type="scientific">Emticicia agri</name>
    <dbReference type="NCBI Taxonomy" id="2492393"/>
    <lineage>
        <taxon>Bacteria</taxon>
        <taxon>Pseudomonadati</taxon>
        <taxon>Bacteroidota</taxon>
        <taxon>Cytophagia</taxon>
        <taxon>Cytophagales</taxon>
        <taxon>Leadbetterellaceae</taxon>
        <taxon>Emticicia</taxon>
    </lineage>
</organism>
<feature type="transmembrane region" description="Helical" evidence="1">
    <location>
        <begin position="98"/>
        <end position="117"/>
    </location>
</feature>
<comment type="caution">
    <text evidence="4">The sequence shown here is derived from an EMBL/GenBank/DDBJ whole genome shotgun (WGS) entry which is preliminary data.</text>
</comment>
<dbReference type="InterPro" id="IPR043738">
    <property type="entry name" value="DUF5683"/>
</dbReference>
<keyword evidence="1" id="KW-0472">Membrane</keyword>
<protein>
    <recommendedName>
        <fullName evidence="3">DUF5683 domain-containing protein</fullName>
    </recommendedName>
</protein>
<dbReference type="EMBL" id="SEWF01000043">
    <property type="protein sequence ID" value="RYU93502.1"/>
    <property type="molecule type" value="Genomic_DNA"/>
</dbReference>
<evidence type="ECO:0000313" key="5">
    <source>
        <dbReference type="Proteomes" id="UP000293162"/>
    </source>
</evidence>
<name>A0A4Q5LV22_9BACT</name>
<keyword evidence="5" id="KW-1185">Reference proteome</keyword>
<sequence length="234" mass="26579">MVRTLVFLLLVTTITFAQKPDTLSNIPVRTDSIKKVLIDSTRKFRLTSKFLKSDSANRENFLTRVFKADSAKKANPARKALLRSLVLPGWGQATNKEYWVIPIVYSAAAGGVYAFWFTNDRYWYYKRYLQQIVRGSDKEIMIEEISGIWNKKTGRTLGPFTQAQVEPAVNSFRRYRDLTVILFAVGWTLQAVQANVSAHLKTFDMSDDISLKFEPSIQSTAYGNAIGASVVLRF</sequence>
<keyword evidence="1" id="KW-0812">Transmembrane</keyword>
<evidence type="ECO:0000313" key="4">
    <source>
        <dbReference type="EMBL" id="RYU93502.1"/>
    </source>
</evidence>
<dbReference type="Pfam" id="PF18935">
    <property type="entry name" value="DUF5683"/>
    <property type="match status" value="1"/>
</dbReference>